<evidence type="ECO:0000256" key="2">
    <source>
        <dbReference type="ARBA" id="ARBA00006966"/>
    </source>
</evidence>
<evidence type="ECO:0000256" key="5">
    <source>
        <dbReference type="ARBA" id="ARBA00023239"/>
    </source>
</evidence>
<dbReference type="EMBL" id="JAJKBJ010000011">
    <property type="protein sequence ID" value="MCL9684551.1"/>
    <property type="molecule type" value="Genomic_DNA"/>
</dbReference>
<dbReference type="Gene3D" id="3.40.640.10">
    <property type="entry name" value="Type I PLP-dependent aspartate aminotransferase-like (Major domain)"/>
    <property type="match status" value="1"/>
</dbReference>
<sequence length="343" mass="37642">MKTIDLRSDTVTKPSKAMLEAMLHAEVGDDVYGEDPTVNKLQAIIAERASKEAALFVPSGTQSNLLGIMSHCERGDEYIVGQKAHTYLWEGGGAAVLGSIQPQPLDFETDGSLCLDKVDMAIKPLDDHYARTRLLCLENTTAGKVLPLSYLNEVRVFCQSRGLFSHLDGARVFNAAVKLNVELHTISQNFDSISICLSKGLGAPIGSVLCGTKEFINKARRWRKVLGGGMRQAGIMAAAGIFALENNVDRLKDDHEHAQALASGLAEIAEIEVDIGALQTNIVLIKAPNHYAGLWEHLQQQGIIFPRHPNKANIIRLATHLDISGMDINRTIQEIKKYYYLTK</sequence>
<keyword evidence="4" id="KW-0663">Pyridoxal phosphate</keyword>
<name>A0A9X2D153_9GAMM</name>
<comment type="cofactor">
    <cofactor evidence="1">
        <name>pyridoxal 5'-phosphate</name>
        <dbReference type="ChEBI" id="CHEBI:597326"/>
    </cofactor>
</comment>
<evidence type="ECO:0000256" key="4">
    <source>
        <dbReference type="ARBA" id="ARBA00022898"/>
    </source>
</evidence>
<evidence type="ECO:0000259" key="7">
    <source>
        <dbReference type="Pfam" id="PF01212"/>
    </source>
</evidence>
<comment type="caution">
    <text evidence="8">The sequence shown here is derived from an EMBL/GenBank/DDBJ whole genome shotgun (WGS) entry which is preliminary data.</text>
</comment>
<dbReference type="GO" id="GO:0006545">
    <property type="term" value="P:glycine biosynthetic process"/>
    <property type="evidence" value="ECO:0007669"/>
    <property type="project" value="TreeGrafter"/>
</dbReference>
<dbReference type="Gene3D" id="3.90.1150.10">
    <property type="entry name" value="Aspartate Aminotransferase, domain 1"/>
    <property type="match status" value="1"/>
</dbReference>
<feature type="domain" description="Aromatic amino acid beta-eliminating lyase/threonine aldolase" evidence="7">
    <location>
        <begin position="5"/>
        <end position="286"/>
    </location>
</feature>
<feature type="modified residue" description="N6-(pyridoxal phosphate)lysine" evidence="6">
    <location>
        <position position="199"/>
    </location>
</feature>
<organism evidence="8 9">
    <name type="scientific">Legionella maioricensis</name>
    <dbReference type="NCBI Taxonomy" id="2896528"/>
    <lineage>
        <taxon>Bacteria</taxon>
        <taxon>Pseudomonadati</taxon>
        <taxon>Pseudomonadota</taxon>
        <taxon>Gammaproteobacteria</taxon>
        <taxon>Legionellales</taxon>
        <taxon>Legionellaceae</taxon>
        <taxon>Legionella</taxon>
    </lineage>
</organism>
<dbReference type="InterPro" id="IPR015421">
    <property type="entry name" value="PyrdxlP-dep_Trfase_major"/>
</dbReference>
<dbReference type="NCBIfam" id="NF041359">
    <property type="entry name" value="GntG_guanitoxin"/>
    <property type="match status" value="1"/>
</dbReference>
<keyword evidence="9" id="KW-1185">Reference proteome</keyword>
<dbReference type="RefSeq" id="WP_250422069.1">
    <property type="nucleotide sequence ID" value="NZ_JAJKBJ010000011.1"/>
</dbReference>
<evidence type="ECO:0000313" key="8">
    <source>
        <dbReference type="EMBL" id="MCL9684551.1"/>
    </source>
</evidence>
<dbReference type="PANTHER" id="PTHR48097:SF9">
    <property type="entry name" value="L-THREONINE ALDOLASE"/>
    <property type="match status" value="1"/>
</dbReference>
<dbReference type="CDD" id="cd06502">
    <property type="entry name" value="TA_like"/>
    <property type="match status" value="1"/>
</dbReference>
<dbReference type="GO" id="GO:0006567">
    <property type="term" value="P:L-threonine catabolic process"/>
    <property type="evidence" value="ECO:0007669"/>
    <property type="project" value="TreeGrafter"/>
</dbReference>
<dbReference type="EC" id="4.1.2.48" evidence="8"/>
<dbReference type="GO" id="GO:0005829">
    <property type="term" value="C:cytosol"/>
    <property type="evidence" value="ECO:0007669"/>
    <property type="project" value="TreeGrafter"/>
</dbReference>
<dbReference type="PANTHER" id="PTHR48097">
    <property type="entry name" value="L-THREONINE ALDOLASE-RELATED"/>
    <property type="match status" value="1"/>
</dbReference>
<comment type="similarity">
    <text evidence="2">Belongs to the threonine aldolase family.</text>
</comment>
<dbReference type="NCBIfam" id="NF007825">
    <property type="entry name" value="PRK10534.1"/>
    <property type="match status" value="1"/>
</dbReference>
<gene>
    <name evidence="8" type="primary">ltaE</name>
    <name evidence="8" type="ORF">LOX96_10640</name>
</gene>
<reference evidence="8" key="1">
    <citation type="submission" date="2021-11" db="EMBL/GenBank/DDBJ databases">
        <title>Legionella maioricencis sp. nov., a new species isolated from hot water samples in Mallorca.</title>
        <authorList>
            <person name="Crespi S."/>
            <person name="Drasar V."/>
            <person name="Salva-Serra F."/>
            <person name="Jaen-Luchoro D."/>
            <person name="Pineiro-Iglesias B."/>
            <person name="Aliaga F."/>
            <person name="Fernandez-Juarez V."/>
            <person name="Coll G."/>
            <person name="Moore E.R.B."/>
            <person name="Bennasar-Figueras A."/>
        </authorList>
    </citation>
    <scope>NUCLEOTIDE SEQUENCE</scope>
    <source>
        <strain evidence="8">HCPI-6</strain>
    </source>
</reference>
<proteinExistence type="inferred from homology"/>
<accession>A0A9X2D153</accession>
<dbReference type="InterPro" id="IPR023603">
    <property type="entry name" value="Low_specificity_L-TA-like"/>
</dbReference>
<dbReference type="InterPro" id="IPR015424">
    <property type="entry name" value="PyrdxlP-dep_Trfase"/>
</dbReference>
<dbReference type="SUPFAM" id="SSF53383">
    <property type="entry name" value="PLP-dependent transferases"/>
    <property type="match status" value="1"/>
</dbReference>
<dbReference type="PIRSF" id="PIRSF017617">
    <property type="entry name" value="Thr_aldolase"/>
    <property type="match status" value="1"/>
</dbReference>
<evidence type="ECO:0000256" key="3">
    <source>
        <dbReference type="ARBA" id="ARBA00011881"/>
    </source>
</evidence>
<protein>
    <submittedName>
        <fullName evidence="8">Low-specificity L-threonine aldolase</fullName>
        <ecNumber evidence="8">4.1.2.48</ecNumber>
    </submittedName>
</protein>
<dbReference type="InterPro" id="IPR015422">
    <property type="entry name" value="PyrdxlP-dep_Trfase_small"/>
</dbReference>
<dbReference type="InterPro" id="IPR001597">
    <property type="entry name" value="ArAA_b-elim_lyase/Thr_aldolase"/>
</dbReference>
<keyword evidence="5 8" id="KW-0456">Lyase</keyword>
<comment type="subunit">
    <text evidence="3">Homotetramer.</text>
</comment>
<dbReference type="AlphaFoldDB" id="A0A9X2D153"/>
<evidence type="ECO:0000256" key="1">
    <source>
        <dbReference type="ARBA" id="ARBA00001933"/>
    </source>
</evidence>
<dbReference type="Pfam" id="PF01212">
    <property type="entry name" value="Beta_elim_lyase"/>
    <property type="match status" value="1"/>
</dbReference>
<dbReference type="Proteomes" id="UP001139721">
    <property type="component" value="Unassembled WGS sequence"/>
</dbReference>
<dbReference type="GO" id="GO:0008732">
    <property type="term" value="F:L-allo-threonine aldolase activity"/>
    <property type="evidence" value="ECO:0007669"/>
    <property type="project" value="TreeGrafter"/>
</dbReference>
<evidence type="ECO:0000256" key="6">
    <source>
        <dbReference type="PIRSR" id="PIRSR017617-1"/>
    </source>
</evidence>
<evidence type="ECO:0000313" key="9">
    <source>
        <dbReference type="Proteomes" id="UP001139721"/>
    </source>
</evidence>
<dbReference type="FunFam" id="3.40.640.10:FF:000030">
    <property type="entry name" value="Low-specificity L-threonine aldolase"/>
    <property type="match status" value="1"/>
</dbReference>